<feature type="transmembrane region" description="Helical" evidence="2">
    <location>
        <begin position="34"/>
        <end position="54"/>
    </location>
</feature>
<name>A0A5Q0N4R1_PAXIN</name>
<keyword evidence="2" id="KW-0472">Membrane</keyword>
<proteinExistence type="predicted"/>
<gene>
    <name evidence="3" type="primary">orf732</name>
</gene>
<organism evidence="3">
    <name type="scientific">Paxillus involutus</name>
    <name type="common">Brown roll-rim</name>
    <name type="synonym">Agaricus involutus</name>
    <dbReference type="NCBI Taxonomy" id="71150"/>
    <lineage>
        <taxon>Eukaryota</taxon>
        <taxon>Fungi</taxon>
        <taxon>Dikarya</taxon>
        <taxon>Basidiomycota</taxon>
        <taxon>Agaricomycotina</taxon>
        <taxon>Agaricomycetes</taxon>
        <taxon>Agaricomycetidae</taxon>
        <taxon>Boletales</taxon>
        <taxon>Paxilineae</taxon>
        <taxon>Paxillaceae</taxon>
        <taxon>Paxillus</taxon>
    </lineage>
</organism>
<protein>
    <submittedName>
        <fullName evidence="3">Uncharacterized protein</fullName>
    </submittedName>
</protein>
<feature type="region of interest" description="Disordered" evidence="1">
    <location>
        <begin position="705"/>
        <end position="732"/>
    </location>
</feature>
<dbReference type="GeneID" id="42438116"/>
<reference evidence="3" key="1">
    <citation type="journal article" name="IMA Fungus">
        <title>Comparative mitogenome analysis of two ectomycorrhizal fungi (Paxillus) reveals gene rearrangement, intron dynamics, and phylogeny of basidiomycetes.</title>
        <authorList>
            <person name="Li Q."/>
            <person name="Ren Y."/>
            <person name="Xiang D."/>
            <person name="Shi X."/>
            <person name="Zhao J."/>
            <person name="Peng L."/>
            <person name="Zhao G."/>
        </authorList>
    </citation>
    <scope>NUCLEOTIDE SEQUENCE</scope>
</reference>
<evidence type="ECO:0000313" key="3">
    <source>
        <dbReference type="EMBL" id="QFZ98777.1"/>
    </source>
</evidence>
<evidence type="ECO:0000256" key="1">
    <source>
        <dbReference type="SAM" id="MobiDB-lite"/>
    </source>
</evidence>
<feature type="transmembrane region" description="Helical" evidence="2">
    <location>
        <begin position="106"/>
        <end position="128"/>
    </location>
</feature>
<sequence length="732" mass="85490">MVIFIYFSILLGGIIILNINIININNYILLVFNYLLLILPVPIIIFFISNLNIINYKLKQIIKLLLLTVSNTKNLLYDNITYIIKKILLTYLFIIDLLKNIIKSIYNLPIIIMLLTIYTLFRLCYMILSFYIPYLIFFIINYIYPNIQLLILNFINLILYYLNSFTLLEQLLDYSNYYDYYLINSNIYNLNFFNDLFSYISNLFLNIYLLLKFYIQYLDFSEYICNINIKNISLNYLIKYIENLFTIFSNLNFYVYNYNYLYNFEYISNINNFMENNNNNILYNINNFMDKENKENDLIQSNSGDNNNLMDIETESNILNNNNLDLNTIFNLVNSNIIIINEDITNFNNDSSNFISDFRFRVSRYVVNFQITNLGSNFKNNPFNLDNSNERFSLLNNTNFRSNTNFRLNPLNILTPVYFNNNNIINLDTYSVESQINYYRNILIHNNLQNFFSISLDNSANISNISNISDVISNDITNVTNVTNINDISETTSISNTDITTNFSNSDITDNTNITNNFNNSYNIDRGEGSSNLNQSNNKNAIELPSFMQDIEIDALIAANYEFCFGEDTNMAEIFTVAGGTNSNYFGGVDVYGNIHLSADILDDPAFEIVAKLVPGVDFIEGFDSFVIYDHDSVFFKNMIQNAFYYNTHEILLDYLDSSRDTWYNFENRKLVREILYDIILEKNSLNLDTPEIKDLTENISDIPDSEMKDLDSETENTNITTKSDKGKGRLL</sequence>
<keyword evidence="2" id="KW-1133">Transmembrane helix</keyword>
<dbReference type="EMBL" id="MK993563">
    <property type="protein sequence ID" value="QFZ98777.1"/>
    <property type="molecule type" value="Genomic_DNA"/>
</dbReference>
<feature type="transmembrane region" description="Helical" evidence="2">
    <location>
        <begin position="7"/>
        <end position="28"/>
    </location>
</feature>
<dbReference type="AlphaFoldDB" id="A0A5Q0N4R1"/>
<geneLocation type="mitochondrion" evidence="3"/>
<feature type="transmembrane region" description="Helical" evidence="2">
    <location>
        <begin position="196"/>
        <end position="215"/>
    </location>
</feature>
<keyword evidence="2" id="KW-0812">Transmembrane</keyword>
<dbReference type="RefSeq" id="YP_009710828.1">
    <property type="nucleotide sequence ID" value="NC_045203.1"/>
</dbReference>
<feature type="transmembrane region" description="Helical" evidence="2">
    <location>
        <begin position="135"/>
        <end position="162"/>
    </location>
</feature>
<feature type="compositionally biased region" description="Basic and acidic residues" evidence="1">
    <location>
        <begin position="723"/>
        <end position="732"/>
    </location>
</feature>
<feature type="transmembrane region" description="Helical" evidence="2">
    <location>
        <begin position="236"/>
        <end position="256"/>
    </location>
</feature>
<keyword evidence="3" id="KW-0496">Mitochondrion</keyword>
<evidence type="ECO:0000256" key="2">
    <source>
        <dbReference type="SAM" id="Phobius"/>
    </source>
</evidence>
<accession>A0A5Q0N4R1</accession>